<keyword evidence="2" id="KW-1185">Reference proteome</keyword>
<evidence type="ECO:0000313" key="2">
    <source>
        <dbReference type="Proteomes" id="UP000027265"/>
    </source>
</evidence>
<protein>
    <submittedName>
        <fullName evidence="1">Uncharacterized protein</fullName>
    </submittedName>
</protein>
<dbReference type="AlphaFoldDB" id="A0A067Q6X2"/>
<accession>A0A067Q6X2</accession>
<dbReference type="EMBL" id="KL197711">
    <property type="protein sequence ID" value="KDQ62729.1"/>
    <property type="molecule type" value="Genomic_DNA"/>
</dbReference>
<dbReference type="InParanoid" id="A0A067Q6X2"/>
<evidence type="ECO:0000313" key="1">
    <source>
        <dbReference type="EMBL" id="KDQ62729.1"/>
    </source>
</evidence>
<organism evidence="1 2">
    <name type="scientific">Jaapia argillacea MUCL 33604</name>
    <dbReference type="NCBI Taxonomy" id="933084"/>
    <lineage>
        <taxon>Eukaryota</taxon>
        <taxon>Fungi</taxon>
        <taxon>Dikarya</taxon>
        <taxon>Basidiomycota</taxon>
        <taxon>Agaricomycotina</taxon>
        <taxon>Agaricomycetes</taxon>
        <taxon>Agaricomycetidae</taxon>
        <taxon>Jaapiales</taxon>
        <taxon>Jaapiaceae</taxon>
        <taxon>Jaapia</taxon>
    </lineage>
</organism>
<dbReference type="HOGENOM" id="CLU_2904497_0_0_1"/>
<reference evidence="2" key="1">
    <citation type="journal article" date="2014" name="Proc. Natl. Acad. Sci. U.S.A.">
        <title>Extensive sampling of basidiomycete genomes demonstrates inadequacy of the white-rot/brown-rot paradigm for wood decay fungi.</title>
        <authorList>
            <person name="Riley R."/>
            <person name="Salamov A.A."/>
            <person name="Brown D.W."/>
            <person name="Nagy L.G."/>
            <person name="Floudas D."/>
            <person name="Held B.W."/>
            <person name="Levasseur A."/>
            <person name="Lombard V."/>
            <person name="Morin E."/>
            <person name="Otillar R."/>
            <person name="Lindquist E.A."/>
            <person name="Sun H."/>
            <person name="LaButti K.M."/>
            <person name="Schmutz J."/>
            <person name="Jabbour D."/>
            <person name="Luo H."/>
            <person name="Baker S.E."/>
            <person name="Pisabarro A.G."/>
            <person name="Walton J.D."/>
            <person name="Blanchette R.A."/>
            <person name="Henrissat B."/>
            <person name="Martin F."/>
            <person name="Cullen D."/>
            <person name="Hibbett D.S."/>
            <person name="Grigoriev I.V."/>
        </authorList>
    </citation>
    <scope>NUCLEOTIDE SEQUENCE [LARGE SCALE GENOMIC DNA]</scope>
    <source>
        <strain evidence="2">MUCL 33604</strain>
    </source>
</reference>
<sequence length="62" mass="6416">MSTVWIARGSIVLSSITLLITSTSTLLLLTHALSSCCAKIGVFLLVQSHSCGGNAARKARGV</sequence>
<gene>
    <name evidence="1" type="ORF">JAAARDRAFT_469697</name>
</gene>
<proteinExistence type="predicted"/>
<dbReference type="Proteomes" id="UP000027265">
    <property type="component" value="Unassembled WGS sequence"/>
</dbReference>
<name>A0A067Q6X2_9AGAM</name>